<evidence type="ECO:0000256" key="1">
    <source>
        <dbReference type="ARBA" id="ARBA00023015"/>
    </source>
</evidence>
<protein>
    <submittedName>
        <fullName evidence="5">Helix-turn-helix domain-containing protein</fullName>
    </submittedName>
</protein>
<evidence type="ECO:0000256" key="3">
    <source>
        <dbReference type="ARBA" id="ARBA00023163"/>
    </source>
</evidence>
<dbReference type="AlphaFoldDB" id="A0A6G1WEZ7"/>
<keyword evidence="2" id="KW-0238">DNA-binding</keyword>
<dbReference type="GO" id="GO:0043565">
    <property type="term" value="F:sequence-specific DNA binding"/>
    <property type="evidence" value="ECO:0007669"/>
    <property type="project" value="InterPro"/>
</dbReference>
<dbReference type="PANTHER" id="PTHR43280:SF2">
    <property type="entry name" value="HTH-TYPE TRANSCRIPTIONAL REGULATOR EXSA"/>
    <property type="match status" value="1"/>
</dbReference>
<evidence type="ECO:0000259" key="4">
    <source>
        <dbReference type="PROSITE" id="PS01124"/>
    </source>
</evidence>
<dbReference type="InterPro" id="IPR018060">
    <property type="entry name" value="HTH_AraC"/>
</dbReference>
<keyword evidence="3" id="KW-0804">Transcription</keyword>
<dbReference type="InterPro" id="IPR009057">
    <property type="entry name" value="Homeodomain-like_sf"/>
</dbReference>
<dbReference type="InterPro" id="IPR020449">
    <property type="entry name" value="Tscrpt_reg_AraC-type_HTH"/>
</dbReference>
<dbReference type="Pfam" id="PF12833">
    <property type="entry name" value="HTH_18"/>
    <property type="match status" value="1"/>
</dbReference>
<evidence type="ECO:0000313" key="5">
    <source>
        <dbReference type="EMBL" id="MQW68272.1"/>
    </source>
</evidence>
<accession>A0A6G1WEZ7</accession>
<feature type="domain" description="HTH araC/xylS-type" evidence="4">
    <location>
        <begin position="37"/>
        <end position="84"/>
    </location>
</feature>
<name>A0A6G1WEZ7_9HYPH</name>
<gene>
    <name evidence="5" type="ORF">GHJ91_03510</name>
</gene>
<dbReference type="PROSITE" id="PS01124">
    <property type="entry name" value="HTH_ARAC_FAMILY_2"/>
    <property type="match status" value="1"/>
</dbReference>
<organism evidence="5">
    <name type="scientific">Sinorhizobium medicae</name>
    <dbReference type="NCBI Taxonomy" id="110321"/>
    <lineage>
        <taxon>Bacteria</taxon>
        <taxon>Pseudomonadati</taxon>
        <taxon>Pseudomonadota</taxon>
        <taxon>Alphaproteobacteria</taxon>
        <taxon>Hyphomicrobiales</taxon>
        <taxon>Rhizobiaceae</taxon>
        <taxon>Sinorhizobium/Ensifer group</taxon>
        <taxon>Sinorhizobium</taxon>
    </lineage>
</organism>
<proteinExistence type="predicted"/>
<dbReference type="EMBL" id="WISB01000025">
    <property type="protein sequence ID" value="MQW68272.1"/>
    <property type="molecule type" value="Genomic_DNA"/>
</dbReference>
<keyword evidence="1" id="KW-0805">Transcription regulation</keyword>
<dbReference type="GO" id="GO:0003700">
    <property type="term" value="F:DNA-binding transcription factor activity"/>
    <property type="evidence" value="ECO:0007669"/>
    <property type="project" value="InterPro"/>
</dbReference>
<reference evidence="5" key="1">
    <citation type="journal article" date="2013" name="Genome Biol.">
        <title>Comparative genomics of the core and accessory genomes of 48 Sinorhizobium strains comprising five genospecies.</title>
        <authorList>
            <person name="Sugawara M."/>
            <person name="Epstein B."/>
            <person name="Badgley B.D."/>
            <person name="Unno T."/>
            <person name="Xu L."/>
            <person name="Reese J."/>
            <person name="Gyaneshwar P."/>
            <person name="Denny R."/>
            <person name="Mudge J."/>
            <person name="Bharti A.K."/>
            <person name="Farmer A.D."/>
            <person name="May G.D."/>
            <person name="Woodward J.E."/>
            <person name="Medigue C."/>
            <person name="Vallenet D."/>
            <person name="Lajus A."/>
            <person name="Rouy Z."/>
            <person name="Martinez-Vaz B."/>
            <person name="Tiffin P."/>
            <person name="Young N.D."/>
            <person name="Sadowsky M.J."/>
        </authorList>
    </citation>
    <scope>NUCLEOTIDE SEQUENCE</scope>
    <source>
        <strain evidence="5">M1</strain>
    </source>
</reference>
<dbReference type="PANTHER" id="PTHR43280">
    <property type="entry name" value="ARAC-FAMILY TRANSCRIPTIONAL REGULATOR"/>
    <property type="match status" value="1"/>
</dbReference>
<evidence type="ECO:0000256" key="2">
    <source>
        <dbReference type="ARBA" id="ARBA00023125"/>
    </source>
</evidence>
<dbReference type="SMART" id="SM00342">
    <property type="entry name" value="HTH_ARAC"/>
    <property type="match status" value="1"/>
</dbReference>
<dbReference type="Gene3D" id="1.10.10.60">
    <property type="entry name" value="Homeodomain-like"/>
    <property type="match status" value="1"/>
</dbReference>
<sequence length="93" mass="10240">MKPPMSGSPRPDEQISYIASREVARRHLCAICRCSALKPARDLLNAGGSTVTQIAFDCGFSSSQYFATCYKKRFGFSPQDTRREPRLMACSGG</sequence>
<dbReference type="SUPFAM" id="SSF46689">
    <property type="entry name" value="Homeodomain-like"/>
    <property type="match status" value="1"/>
</dbReference>
<dbReference type="PRINTS" id="PR00032">
    <property type="entry name" value="HTHARAC"/>
</dbReference>
<comment type="caution">
    <text evidence="5">The sequence shown here is derived from an EMBL/GenBank/DDBJ whole genome shotgun (WGS) entry which is preliminary data.</text>
</comment>